<evidence type="ECO:0000256" key="2">
    <source>
        <dbReference type="SAM" id="MobiDB-lite"/>
    </source>
</evidence>
<dbReference type="Gramene" id="Manes.01G163200.1.v8.1">
    <property type="protein sequence ID" value="Manes.01G163200.1.v8.1.CDS"/>
    <property type="gene ID" value="Manes.01G163200.v8.1"/>
</dbReference>
<dbReference type="STRING" id="3983.A0A2C9WMS8"/>
<evidence type="ECO:0000256" key="1">
    <source>
        <dbReference type="PROSITE-ProRule" id="PRU00339"/>
    </source>
</evidence>
<proteinExistence type="predicted"/>
<keyword evidence="1" id="KW-0802">TPR repeat</keyword>
<feature type="compositionally biased region" description="Polar residues" evidence="2">
    <location>
        <begin position="1"/>
        <end position="12"/>
    </location>
</feature>
<accession>A0A2C9WMS8</accession>
<feature type="compositionally biased region" description="Low complexity" evidence="2">
    <location>
        <begin position="351"/>
        <end position="364"/>
    </location>
</feature>
<dbReference type="Gene3D" id="1.25.40.10">
    <property type="entry name" value="Tetratricopeptide repeat domain"/>
    <property type="match status" value="1"/>
</dbReference>
<dbReference type="PANTHER" id="PTHR26312:SF132">
    <property type="entry name" value="OS01G0855200 PROTEIN"/>
    <property type="match status" value="1"/>
</dbReference>
<dbReference type="Gramene" id="Manes.01G163200.3.v8.1">
    <property type="protein sequence ID" value="Manes.01G163200.3.v8.1.CDS"/>
    <property type="gene ID" value="Manes.01G163200.v8.1"/>
</dbReference>
<name>A0A2C9WMS8_MANES</name>
<feature type="region of interest" description="Disordered" evidence="2">
    <location>
        <begin position="1"/>
        <end position="29"/>
    </location>
</feature>
<dbReference type="PANTHER" id="PTHR26312">
    <property type="entry name" value="TETRATRICOPEPTIDE REPEAT PROTEIN 5"/>
    <property type="match status" value="1"/>
</dbReference>
<keyword evidence="4" id="KW-1185">Reference proteome</keyword>
<dbReference type="PROSITE" id="PS50005">
    <property type="entry name" value="TPR"/>
    <property type="match status" value="1"/>
</dbReference>
<sequence length="584" mass="64957">MGMKVATTSFQCSQPIIPRSPSSSQTLASAISSPSSKSWCHSDGTGALALFCRYVHRLDRFALVGTSSTKLQRSRSFDHPKSRTHTIRRASSASLDAFSDEEFSKKIQELALRFQLSDDDDDYTSSKVDSGSELGSDSRDSHGVNRAESCNGVSEESLSLQKQRQFPLEPVEPPWPEIQQELLDWCGRDDTIPASIERKANSGDVPLSLRMIKKKMQWHEGFRDAGESAYCSVKKAFSSMVFIIRELHSYTLQMRELLFAEDLQAIIARVQKEMHASFVWLFQQVFSQTPTLMVYVMILLANFTVYSMGRNTAIAASPPIGSYAATTESVSVVQIQEQKNQKFDSSSVKKFSISSSGSKSTSIGGNNGGGGKVRPNASGTDGDGWFDRSDQFRTIVPDGASQLTSLGATGEAESISGQARREEELSAWNSIVDEASKMQGLDHKTMQSFVSPIKANIEPDDYADYFRTELLYQTGLTQDPNNPLLLANYAQFLYLVAHDYDRAEDYFKRAIGVEPADAEAYSKYASFLWRVRKDLWAAEETFLEAINADPTNSYYAANYAHFLWNTGAEDTCFPLSSQDNTREL</sequence>
<dbReference type="Proteomes" id="UP000091857">
    <property type="component" value="Chromosome 1"/>
</dbReference>
<protein>
    <submittedName>
        <fullName evidence="3">Uncharacterized protein</fullName>
    </submittedName>
</protein>
<dbReference type="OMA" id="PWHEIEM"/>
<dbReference type="Gramene" id="Manes.01G163200.5.v8.1">
    <property type="protein sequence ID" value="Manes.01G163200.5.v8.1.CDS"/>
    <property type="gene ID" value="Manes.01G163200.v8.1"/>
</dbReference>
<feature type="repeat" description="TPR" evidence="1">
    <location>
        <begin position="484"/>
        <end position="517"/>
    </location>
</feature>
<feature type="region of interest" description="Disordered" evidence="2">
    <location>
        <begin position="351"/>
        <end position="383"/>
    </location>
</feature>
<gene>
    <name evidence="3" type="ORF">MANES_01G163200v8</name>
</gene>
<dbReference type="InterPro" id="IPR019734">
    <property type="entry name" value="TPR_rpt"/>
</dbReference>
<dbReference type="Gramene" id="Manes.01G163200.4.v8.1">
    <property type="protein sequence ID" value="Manes.01G163200.4.v8.1.CDS"/>
    <property type="gene ID" value="Manes.01G163200.v8.1"/>
</dbReference>
<dbReference type="SUPFAM" id="SSF48452">
    <property type="entry name" value="TPR-like"/>
    <property type="match status" value="1"/>
</dbReference>
<dbReference type="EMBL" id="CM004387">
    <property type="protein sequence ID" value="OAY61095.1"/>
    <property type="molecule type" value="Genomic_DNA"/>
</dbReference>
<evidence type="ECO:0000313" key="3">
    <source>
        <dbReference type="EMBL" id="OAY61095.1"/>
    </source>
</evidence>
<evidence type="ECO:0000313" key="4">
    <source>
        <dbReference type="Proteomes" id="UP000091857"/>
    </source>
</evidence>
<feature type="region of interest" description="Disordered" evidence="2">
    <location>
        <begin position="121"/>
        <end position="154"/>
    </location>
</feature>
<reference evidence="4" key="1">
    <citation type="journal article" date="2016" name="Nat. Biotechnol.">
        <title>Sequencing wild and cultivated cassava and related species reveals extensive interspecific hybridization and genetic diversity.</title>
        <authorList>
            <person name="Bredeson J.V."/>
            <person name="Lyons J.B."/>
            <person name="Prochnik S.E."/>
            <person name="Wu G.A."/>
            <person name="Ha C.M."/>
            <person name="Edsinger-Gonzales E."/>
            <person name="Grimwood J."/>
            <person name="Schmutz J."/>
            <person name="Rabbi I.Y."/>
            <person name="Egesi C."/>
            <person name="Nauluvula P."/>
            <person name="Lebot V."/>
            <person name="Ndunguru J."/>
            <person name="Mkamilo G."/>
            <person name="Bart R.S."/>
            <person name="Setter T.L."/>
            <person name="Gleadow R.M."/>
            <person name="Kulakow P."/>
            <person name="Ferguson M.E."/>
            <person name="Rounsley S."/>
            <person name="Rokhsar D.S."/>
        </authorList>
    </citation>
    <scope>NUCLEOTIDE SEQUENCE [LARGE SCALE GENOMIC DNA]</scope>
    <source>
        <strain evidence="4">cv. AM560-2</strain>
    </source>
</reference>
<dbReference type="OrthoDB" id="1924189at2759"/>
<dbReference type="AlphaFoldDB" id="A0A2C9WMS8"/>
<comment type="caution">
    <text evidence="3">The sequence shown here is derived from an EMBL/GenBank/DDBJ whole genome shotgun (WGS) entry which is preliminary data.</text>
</comment>
<organism evidence="3 4">
    <name type="scientific">Manihot esculenta</name>
    <name type="common">Cassava</name>
    <name type="synonym">Jatropha manihot</name>
    <dbReference type="NCBI Taxonomy" id="3983"/>
    <lineage>
        <taxon>Eukaryota</taxon>
        <taxon>Viridiplantae</taxon>
        <taxon>Streptophyta</taxon>
        <taxon>Embryophyta</taxon>
        <taxon>Tracheophyta</taxon>
        <taxon>Spermatophyta</taxon>
        <taxon>Magnoliopsida</taxon>
        <taxon>eudicotyledons</taxon>
        <taxon>Gunneridae</taxon>
        <taxon>Pentapetalae</taxon>
        <taxon>rosids</taxon>
        <taxon>fabids</taxon>
        <taxon>Malpighiales</taxon>
        <taxon>Euphorbiaceae</taxon>
        <taxon>Crotonoideae</taxon>
        <taxon>Manihoteae</taxon>
        <taxon>Manihot</taxon>
    </lineage>
</organism>
<dbReference type="InterPro" id="IPR011990">
    <property type="entry name" value="TPR-like_helical_dom_sf"/>
</dbReference>
<feature type="compositionally biased region" description="Basic and acidic residues" evidence="2">
    <location>
        <begin position="136"/>
        <end position="145"/>
    </location>
</feature>
<feature type="compositionally biased region" description="Low complexity" evidence="2">
    <location>
        <begin position="13"/>
        <end position="29"/>
    </location>
</feature>